<gene>
    <name evidence="1" type="ORF">HKBW3S25_02065</name>
</gene>
<dbReference type="Proteomes" id="UP000543224">
    <property type="component" value="Unassembled WGS sequence"/>
</dbReference>
<dbReference type="AlphaFoldDB" id="A0A6V8P219"/>
<reference evidence="1 2" key="1">
    <citation type="journal article" date="2020" name="Front. Microbiol.">
        <title>Single-cell genomics of novel Actinobacteria with the Wood-Ljungdahl pathway discovered in a serpentinizing system.</title>
        <authorList>
            <person name="Merino N."/>
            <person name="Kawai M."/>
            <person name="Boyd E.S."/>
            <person name="Colman D.R."/>
            <person name="McGlynn S.E."/>
            <person name="Nealson K.H."/>
            <person name="Kurokawa K."/>
            <person name="Hongoh Y."/>
        </authorList>
    </citation>
    <scope>NUCLEOTIDE SEQUENCE [LARGE SCALE GENOMIC DNA]</scope>
    <source>
        <strain evidence="1 2">S25</strain>
    </source>
</reference>
<evidence type="ECO:0000313" key="1">
    <source>
        <dbReference type="EMBL" id="GFP26569.1"/>
    </source>
</evidence>
<proteinExistence type="predicted"/>
<accession>A0A6V8P219</accession>
<protein>
    <submittedName>
        <fullName evidence="1">Uncharacterized protein</fullName>
    </submittedName>
</protein>
<dbReference type="EMBL" id="BLRX01000704">
    <property type="protein sequence ID" value="GFP26569.1"/>
    <property type="molecule type" value="Genomic_DNA"/>
</dbReference>
<sequence length="50" mass="5758">MPNITDNRTFSLAIEKAVKDALKTNNIEIQTESDFEKMIVQIKENPLHID</sequence>
<name>A0A6V8P219_9ACTN</name>
<evidence type="ECO:0000313" key="2">
    <source>
        <dbReference type="Proteomes" id="UP000543224"/>
    </source>
</evidence>
<organism evidence="1 2">
    <name type="scientific">Candidatus Hakubella thermalkaliphila</name>
    <dbReference type="NCBI Taxonomy" id="2754717"/>
    <lineage>
        <taxon>Bacteria</taxon>
        <taxon>Bacillati</taxon>
        <taxon>Actinomycetota</taxon>
        <taxon>Actinomycetota incertae sedis</taxon>
        <taxon>Candidatus Hakubellales</taxon>
        <taxon>Candidatus Hakubellaceae</taxon>
        <taxon>Candidatus Hakubella</taxon>
    </lineage>
</organism>
<comment type="caution">
    <text evidence="1">The sequence shown here is derived from an EMBL/GenBank/DDBJ whole genome shotgun (WGS) entry which is preliminary data.</text>
</comment>